<accession>A0A1S1PYN6</accession>
<evidence type="ECO:0000259" key="10">
    <source>
        <dbReference type="PROSITE" id="PS51384"/>
    </source>
</evidence>
<dbReference type="CDD" id="cd00207">
    <property type="entry name" value="fer2"/>
    <property type="match status" value="1"/>
</dbReference>
<evidence type="ECO:0000313" key="12">
    <source>
        <dbReference type="Proteomes" id="UP000179769"/>
    </source>
</evidence>
<dbReference type="GO" id="GO:0016491">
    <property type="term" value="F:oxidoreductase activity"/>
    <property type="evidence" value="ECO:0007669"/>
    <property type="project" value="UniProtKB-KW"/>
</dbReference>
<dbReference type="InterPro" id="IPR050415">
    <property type="entry name" value="MRET"/>
</dbReference>
<dbReference type="OrthoDB" id="9801223at2"/>
<evidence type="ECO:0000256" key="2">
    <source>
        <dbReference type="ARBA" id="ARBA00022630"/>
    </source>
</evidence>
<evidence type="ECO:0000256" key="3">
    <source>
        <dbReference type="ARBA" id="ARBA00022714"/>
    </source>
</evidence>
<dbReference type="PRINTS" id="PR00410">
    <property type="entry name" value="PHEHYDRXLASE"/>
</dbReference>
<dbReference type="InterPro" id="IPR039261">
    <property type="entry name" value="FNR_nucleotide-bd"/>
</dbReference>
<keyword evidence="6" id="KW-0560">Oxidoreductase</keyword>
<reference evidence="12" key="1">
    <citation type="submission" date="2016-07" db="EMBL/GenBank/DDBJ databases">
        <title>Frankia sp. NRRL B-16219 Genome sequencing.</title>
        <authorList>
            <person name="Ghodhbane-Gtari F."/>
            <person name="Swanson E."/>
            <person name="Gueddou A."/>
            <person name="Louati M."/>
            <person name="Nouioui I."/>
            <person name="Hezbri K."/>
            <person name="Abebe-Akele F."/>
            <person name="Simpson S."/>
            <person name="Morris K."/>
            <person name="Thomas K."/>
            <person name="Gtari M."/>
            <person name="Tisa L.S."/>
        </authorList>
    </citation>
    <scope>NUCLEOTIDE SEQUENCE [LARGE SCALE GENOMIC DNA]</scope>
    <source>
        <strain evidence="12">NRRL B-16219</strain>
    </source>
</reference>
<dbReference type="SUPFAM" id="SSF63380">
    <property type="entry name" value="Riboflavin synthase domain-like"/>
    <property type="match status" value="1"/>
</dbReference>
<dbReference type="InterPro" id="IPR036010">
    <property type="entry name" value="2Fe-2S_ferredoxin-like_sf"/>
</dbReference>
<keyword evidence="2" id="KW-0285">Flavoprotein</keyword>
<dbReference type="Proteomes" id="UP000179769">
    <property type="component" value="Unassembled WGS sequence"/>
</dbReference>
<evidence type="ECO:0000313" key="11">
    <source>
        <dbReference type="EMBL" id="OHV26391.1"/>
    </source>
</evidence>
<keyword evidence="4" id="KW-0479">Metal-binding</keyword>
<keyword evidence="7" id="KW-0408">Iron</keyword>
<evidence type="ECO:0000256" key="5">
    <source>
        <dbReference type="ARBA" id="ARBA00022827"/>
    </source>
</evidence>
<evidence type="ECO:0000256" key="7">
    <source>
        <dbReference type="ARBA" id="ARBA00023004"/>
    </source>
</evidence>
<dbReference type="GO" id="GO:0051537">
    <property type="term" value="F:2 iron, 2 sulfur cluster binding"/>
    <property type="evidence" value="ECO:0007669"/>
    <property type="project" value="UniProtKB-KW"/>
</dbReference>
<dbReference type="InterPro" id="IPR001041">
    <property type="entry name" value="2Fe-2S_ferredoxin-type"/>
</dbReference>
<keyword evidence="8" id="KW-0411">Iron-sulfur</keyword>
<protein>
    <submittedName>
        <fullName evidence="11">Stearoyl-CoA 9-desaturase</fullName>
    </submittedName>
</protein>
<dbReference type="PANTHER" id="PTHR47354:SF6">
    <property type="entry name" value="NADH OXIDOREDUCTASE HCR"/>
    <property type="match status" value="1"/>
</dbReference>
<sequence>MTVGRILLDAAASLTTPLLPDDYLGLIDPLWSRRGLRGRVEAVRREAAGVATLVIRPGAGWNEHRAGQYVRIGVNVDGVWHWRPYSVSSAPRDPGGVISITVKALPDGKLSGRLVEGVPPGAIVRLEKPRGCFVLPQVLPPRLLFVTAGSGITPVMSMLRGLAQGGEMPDAVVVHSAPTRDDVIFGTELRELAARFPTLRLHEHHTRVPGGPARRLTMAALPAICPDWAERPAWVCGPPGMLADAEAWWRRAGVADHLRVERFRPAEAPGGGTGGRVRFARSGRQAQAGGNTSLLAVGEDAGVLMPSGCRMGICHSCLAQLTSGRVRDLRTGREHGAQGELVQTCVSGAAGDVEIDL</sequence>
<dbReference type="InterPro" id="IPR001433">
    <property type="entry name" value="OxRdtase_FAD/NAD-bd"/>
</dbReference>
<dbReference type="InterPro" id="IPR008333">
    <property type="entry name" value="Cbr1-like_FAD-bd_dom"/>
</dbReference>
<dbReference type="SUPFAM" id="SSF54292">
    <property type="entry name" value="2Fe-2S ferredoxin-like"/>
    <property type="match status" value="1"/>
</dbReference>
<keyword evidence="5" id="KW-0274">FAD</keyword>
<dbReference type="Pfam" id="PF00111">
    <property type="entry name" value="Fer2"/>
    <property type="match status" value="1"/>
</dbReference>
<organism evidence="11 12">
    <name type="scientific">Parafrankia soli</name>
    <dbReference type="NCBI Taxonomy" id="2599596"/>
    <lineage>
        <taxon>Bacteria</taxon>
        <taxon>Bacillati</taxon>
        <taxon>Actinomycetota</taxon>
        <taxon>Actinomycetes</taxon>
        <taxon>Frankiales</taxon>
        <taxon>Frankiaceae</taxon>
        <taxon>Parafrankia</taxon>
    </lineage>
</organism>
<dbReference type="InterPro" id="IPR017927">
    <property type="entry name" value="FAD-bd_FR_type"/>
</dbReference>
<dbReference type="Gene3D" id="3.10.20.30">
    <property type="match status" value="1"/>
</dbReference>
<dbReference type="PANTHER" id="PTHR47354">
    <property type="entry name" value="NADH OXIDOREDUCTASE HCR"/>
    <property type="match status" value="1"/>
</dbReference>
<keyword evidence="3" id="KW-0001">2Fe-2S</keyword>
<feature type="domain" description="2Fe-2S ferredoxin-type" evidence="9">
    <location>
        <begin position="275"/>
        <end position="357"/>
    </location>
</feature>
<feature type="domain" description="FAD-binding FR-type" evidence="10">
    <location>
        <begin position="33"/>
        <end position="136"/>
    </location>
</feature>
<keyword evidence="12" id="KW-1185">Reference proteome</keyword>
<dbReference type="AlphaFoldDB" id="A0A1S1PYN6"/>
<dbReference type="Pfam" id="PF00175">
    <property type="entry name" value="NAD_binding_1"/>
    <property type="match status" value="1"/>
</dbReference>
<evidence type="ECO:0000259" key="9">
    <source>
        <dbReference type="PROSITE" id="PS51085"/>
    </source>
</evidence>
<evidence type="ECO:0000256" key="8">
    <source>
        <dbReference type="ARBA" id="ARBA00023014"/>
    </source>
</evidence>
<evidence type="ECO:0000256" key="6">
    <source>
        <dbReference type="ARBA" id="ARBA00023002"/>
    </source>
</evidence>
<proteinExistence type="predicted"/>
<dbReference type="PROSITE" id="PS51085">
    <property type="entry name" value="2FE2S_FER_2"/>
    <property type="match status" value="1"/>
</dbReference>
<name>A0A1S1PYN6_9ACTN</name>
<dbReference type="PROSITE" id="PS51384">
    <property type="entry name" value="FAD_FR"/>
    <property type="match status" value="1"/>
</dbReference>
<gene>
    <name evidence="11" type="ORF">BBK14_21430</name>
</gene>
<dbReference type="RefSeq" id="WP_071065146.1">
    <property type="nucleotide sequence ID" value="NZ_MAXA01000227.1"/>
</dbReference>
<comment type="cofactor">
    <cofactor evidence="1">
        <name>FAD</name>
        <dbReference type="ChEBI" id="CHEBI:57692"/>
    </cofactor>
</comment>
<comment type="caution">
    <text evidence="11">The sequence shown here is derived from an EMBL/GenBank/DDBJ whole genome shotgun (WGS) entry which is preliminary data.</text>
</comment>
<evidence type="ECO:0000256" key="1">
    <source>
        <dbReference type="ARBA" id="ARBA00001974"/>
    </source>
</evidence>
<dbReference type="CDD" id="cd06216">
    <property type="entry name" value="FNR_iron_sulfur_binding_2"/>
    <property type="match status" value="1"/>
</dbReference>
<dbReference type="GO" id="GO:0046872">
    <property type="term" value="F:metal ion binding"/>
    <property type="evidence" value="ECO:0007669"/>
    <property type="project" value="UniProtKB-KW"/>
</dbReference>
<dbReference type="Gene3D" id="2.40.30.10">
    <property type="entry name" value="Translation factors"/>
    <property type="match status" value="1"/>
</dbReference>
<dbReference type="Gene3D" id="3.40.50.80">
    <property type="entry name" value="Nucleotide-binding domain of ferredoxin-NADP reductase (FNR) module"/>
    <property type="match status" value="1"/>
</dbReference>
<evidence type="ECO:0000256" key="4">
    <source>
        <dbReference type="ARBA" id="ARBA00022723"/>
    </source>
</evidence>
<dbReference type="SUPFAM" id="SSF52343">
    <property type="entry name" value="Ferredoxin reductase-like, C-terminal NADP-linked domain"/>
    <property type="match status" value="1"/>
</dbReference>
<dbReference type="InterPro" id="IPR012675">
    <property type="entry name" value="Beta-grasp_dom_sf"/>
</dbReference>
<dbReference type="EMBL" id="MAXA01000227">
    <property type="protein sequence ID" value="OHV26391.1"/>
    <property type="molecule type" value="Genomic_DNA"/>
</dbReference>
<dbReference type="Pfam" id="PF00970">
    <property type="entry name" value="FAD_binding_6"/>
    <property type="match status" value="1"/>
</dbReference>
<dbReference type="InterPro" id="IPR017938">
    <property type="entry name" value="Riboflavin_synthase-like_b-brl"/>
</dbReference>